<protein>
    <submittedName>
        <fullName evidence="1">Uncharacterized protein</fullName>
    </submittedName>
</protein>
<reference evidence="1" key="1">
    <citation type="journal article" date="2020" name="Stud. Mycol.">
        <title>101 Dothideomycetes genomes: a test case for predicting lifestyles and emergence of pathogens.</title>
        <authorList>
            <person name="Haridas S."/>
            <person name="Albert R."/>
            <person name="Binder M."/>
            <person name="Bloem J."/>
            <person name="Labutti K."/>
            <person name="Salamov A."/>
            <person name="Andreopoulos B."/>
            <person name="Baker S."/>
            <person name="Barry K."/>
            <person name="Bills G."/>
            <person name="Bluhm B."/>
            <person name="Cannon C."/>
            <person name="Castanera R."/>
            <person name="Culley D."/>
            <person name="Daum C."/>
            <person name="Ezra D."/>
            <person name="Gonzalez J."/>
            <person name="Henrissat B."/>
            <person name="Kuo A."/>
            <person name="Liang C."/>
            <person name="Lipzen A."/>
            <person name="Lutzoni F."/>
            <person name="Magnuson J."/>
            <person name="Mondo S."/>
            <person name="Nolan M."/>
            <person name="Ohm R."/>
            <person name="Pangilinan J."/>
            <person name="Park H.-J."/>
            <person name="Ramirez L."/>
            <person name="Alfaro M."/>
            <person name="Sun H."/>
            <person name="Tritt A."/>
            <person name="Yoshinaga Y."/>
            <person name="Zwiers L.-H."/>
            <person name="Turgeon B."/>
            <person name="Goodwin S."/>
            <person name="Spatafora J."/>
            <person name="Crous P."/>
            <person name="Grigoriev I."/>
        </authorList>
    </citation>
    <scope>NUCLEOTIDE SEQUENCE</scope>
    <source>
        <strain evidence="1">CBS 113979</strain>
    </source>
</reference>
<evidence type="ECO:0000313" key="1">
    <source>
        <dbReference type="EMBL" id="KAF1983711.1"/>
    </source>
</evidence>
<gene>
    <name evidence="1" type="ORF">K402DRAFT_161301</name>
</gene>
<name>A0A6G1GRZ3_9PEZI</name>
<sequence>MPEQFSIFHLRNRFGHHAQIGTSASIFYFSLHLISISPCDAVHLNFILTFQRLGRRHRKVAERGRSNLLQISLFLASSLCLWASTHHIQRHGKKPITFPEKTAFV</sequence>
<accession>A0A6G1GRZ3</accession>
<evidence type="ECO:0000313" key="2">
    <source>
        <dbReference type="Proteomes" id="UP000800041"/>
    </source>
</evidence>
<dbReference type="Proteomes" id="UP000800041">
    <property type="component" value="Unassembled WGS sequence"/>
</dbReference>
<dbReference type="EMBL" id="ML977173">
    <property type="protein sequence ID" value="KAF1983711.1"/>
    <property type="molecule type" value="Genomic_DNA"/>
</dbReference>
<organism evidence="1 2">
    <name type="scientific">Aulographum hederae CBS 113979</name>
    <dbReference type="NCBI Taxonomy" id="1176131"/>
    <lineage>
        <taxon>Eukaryota</taxon>
        <taxon>Fungi</taxon>
        <taxon>Dikarya</taxon>
        <taxon>Ascomycota</taxon>
        <taxon>Pezizomycotina</taxon>
        <taxon>Dothideomycetes</taxon>
        <taxon>Pleosporomycetidae</taxon>
        <taxon>Aulographales</taxon>
        <taxon>Aulographaceae</taxon>
    </lineage>
</organism>
<keyword evidence="2" id="KW-1185">Reference proteome</keyword>
<dbReference type="AlphaFoldDB" id="A0A6G1GRZ3"/>
<proteinExistence type="predicted"/>